<reference evidence="2 3" key="1">
    <citation type="submission" date="2018-08" db="EMBL/GenBank/DDBJ databases">
        <title>Recombination of ecologically and evolutionarily significant loci maintains genetic cohesion in the Pseudomonas syringae species complex.</title>
        <authorList>
            <person name="Dillon M."/>
            <person name="Thakur S."/>
            <person name="Almeida R.N.D."/>
            <person name="Weir B.S."/>
            <person name="Guttman D.S."/>
        </authorList>
    </citation>
    <scope>NUCLEOTIDE SEQUENCE [LARGE SCALE GENOMIC DNA]</scope>
    <source>
        <strain evidence="2 3">ICMP 11281</strain>
    </source>
</reference>
<evidence type="ECO:0000313" key="2">
    <source>
        <dbReference type="EMBL" id="RMV34815.1"/>
    </source>
</evidence>
<feature type="region of interest" description="Disordered" evidence="1">
    <location>
        <begin position="98"/>
        <end position="119"/>
    </location>
</feature>
<dbReference type="Pfam" id="PF17878">
    <property type="entry name" value="ssDBP"/>
    <property type="match status" value="1"/>
</dbReference>
<protein>
    <submittedName>
        <fullName evidence="2">Prophage PSPPH05, helix-destabilizing protein</fullName>
    </submittedName>
</protein>
<gene>
    <name evidence="2" type="ORF">ALP13_04533</name>
</gene>
<proteinExistence type="predicted"/>
<dbReference type="SUPFAM" id="SSF50249">
    <property type="entry name" value="Nucleic acid-binding proteins"/>
    <property type="match status" value="1"/>
</dbReference>
<dbReference type="Gene3D" id="2.40.50.140">
    <property type="entry name" value="Nucleic acid-binding proteins"/>
    <property type="match status" value="1"/>
</dbReference>
<name>A0A3M6BTD5_PSEYM</name>
<dbReference type="EMBL" id="RBUQ01000213">
    <property type="protein sequence ID" value="RMV34815.1"/>
    <property type="molecule type" value="Genomic_DNA"/>
</dbReference>
<accession>A0A3M6BTD5</accession>
<comment type="caution">
    <text evidence="2">The sequence shown here is derived from an EMBL/GenBank/DDBJ whole genome shotgun (WGS) entry which is preliminary data.</text>
</comment>
<dbReference type="AlphaFoldDB" id="A0A3M6BTD5"/>
<sequence>MGILQPELKFSAAYTVRVFTMSMTLLIEVTGIARSGVAAKSQKPYTMFQAFVHLPNIPYPQKTDFYAALPTEVPQPGTYECDVIADVRDGRLEFTCDPRQGRRKNIPPLSAAMNPQKAG</sequence>
<organism evidence="2 3">
    <name type="scientific">Pseudomonas syringae pv. maculicola</name>
    <dbReference type="NCBI Taxonomy" id="59511"/>
    <lineage>
        <taxon>Bacteria</taxon>
        <taxon>Pseudomonadati</taxon>
        <taxon>Pseudomonadota</taxon>
        <taxon>Gammaproteobacteria</taxon>
        <taxon>Pseudomonadales</taxon>
        <taxon>Pseudomonadaceae</taxon>
        <taxon>Pseudomonas</taxon>
    </lineage>
</organism>
<dbReference type="InterPro" id="IPR012340">
    <property type="entry name" value="NA-bd_OB-fold"/>
</dbReference>
<dbReference type="InterPro" id="IPR040905">
    <property type="entry name" value="SS_DBP_Pseudomonas"/>
</dbReference>
<evidence type="ECO:0000313" key="3">
    <source>
        <dbReference type="Proteomes" id="UP000271631"/>
    </source>
</evidence>
<dbReference type="Proteomes" id="UP000271631">
    <property type="component" value="Unassembled WGS sequence"/>
</dbReference>
<evidence type="ECO:0000256" key="1">
    <source>
        <dbReference type="SAM" id="MobiDB-lite"/>
    </source>
</evidence>